<dbReference type="RefSeq" id="WP_154728693.1">
    <property type="nucleotide sequence ID" value="NZ_SZYE01000025.1"/>
</dbReference>
<dbReference type="InterPro" id="IPR011009">
    <property type="entry name" value="Kinase-like_dom_sf"/>
</dbReference>
<evidence type="ECO:0000313" key="2">
    <source>
        <dbReference type="Proteomes" id="UP000308121"/>
    </source>
</evidence>
<dbReference type="SUPFAM" id="SSF56112">
    <property type="entry name" value="Protein kinase-like (PK-like)"/>
    <property type="match status" value="1"/>
</dbReference>
<organism evidence="1 2">
    <name type="scientific">Cellulomonas hominis</name>
    <dbReference type="NCBI Taxonomy" id="156981"/>
    <lineage>
        <taxon>Bacteria</taxon>
        <taxon>Bacillati</taxon>
        <taxon>Actinomycetota</taxon>
        <taxon>Actinomycetes</taxon>
        <taxon>Micrococcales</taxon>
        <taxon>Cellulomonadaceae</taxon>
        <taxon>Cellulomonas</taxon>
    </lineage>
</organism>
<dbReference type="Proteomes" id="UP000308121">
    <property type="component" value="Unassembled WGS sequence"/>
</dbReference>
<accession>A0A7Z8NQQ9</accession>
<name>A0A7Z8NQQ9_9CELL</name>
<comment type="caution">
    <text evidence="1">The sequence shown here is derived from an EMBL/GenBank/DDBJ whole genome shotgun (WGS) entry which is preliminary data.</text>
</comment>
<gene>
    <name evidence="1" type="ORF">FA014_05450</name>
</gene>
<dbReference type="OrthoDB" id="4427130at2"/>
<reference evidence="1 2" key="1">
    <citation type="submission" date="2019-05" db="EMBL/GenBank/DDBJ databases">
        <title>Genome sequence of Cellulomonas hominis strain CS1.</title>
        <authorList>
            <person name="Belmont J."/>
            <person name="Maclea K.S."/>
        </authorList>
    </citation>
    <scope>NUCLEOTIDE SEQUENCE [LARGE SCALE GENOMIC DNA]</scope>
    <source>
        <strain evidence="1 2">CS1</strain>
    </source>
</reference>
<sequence>MDDDARAAAAPRARVLAAFGCTGEPEPLAGGRGTAWRCGDLVLKPLDGPPGAVAWAERVLGDGARRSAEVRWTAPVRSVGGRLVVDGWTAWTCVEGRHEPRHWVEAIRAGEAFAAALAGSPRPAFLDARSDPWAVADRAAWGECDVPGADDVPEIRALRAALRPVALPAQVVHGDLTGNVLLAAGLPPAVVDPSVYWRPVGYGSAVVVVDALTFEGGTVDLLRAPRVRDELPQLLLRAALFRLLTDHLTGAPPSARAPWGPVVATLRRLAGP</sequence>
<protein>
    <submittedName>
        <fullName evidence="1">TIGR02569 family protein</fullName>
    </submittedName>
</protein>
<proteinExistence type="predicted"/>
<evidence type="ECO:0000313" key="1">
    <source>
        <dbReference type="EMBL" id="TKR25012.1"/>
    </source>
</evidence>
<dbReference type="AlphaFoldDB" id="A0A7Z8NQQ9"/>
<dbReference type="EMBL" id="SZYE01000025">
    <property type="protein sequence ID" value="TKR25012.1"/>
    <property type="molecule type" value="Genomic_DNA"/>
</dbReference>